<name>A0A5C4M948_9PSEU</name>
<reference evidence="2 3" key="1">
    <citation type="submission" date="2019-06" db="EMBL/GenBank/DDBJ databases">
        <title>Amycolatopsis alkalitolerans sp. nov., isolated from Gastrodia elata Blume.</title>
        <authorList>
            <person name="Narsing Rao M.P."/>
            <person name="Li W.J."/>
        </authorList>
    </citation>
    <scope>NUCLEOTIDE SEQUENCE [LARGE SCALE GENOMIC DNA]</scope>
    <source>
        <strain evidence="2 3">SYSUP0005</strain>
    </source>
</reference>
<keyword evidence="3" id="KW-1185">Reference proteome</keyword>
<comment type="caution">
    <text evidence="2">The sequence shown here is derived from an EMBL/GenBank/DDBJ whole genome shotgun (WGS) entry which is preliminary data.</text>
</comment>
<dbReference type="AlphaFoldDB" id="A0A5C4M948"/>
<accession>A0A5C4M948</accession>
<dbReference type="RefSeq" id="WP_139095042.1">
    <property type="nucleotide sequence ID" value="NZ_VDFW01000002.1"/>
</dbReference>
<evidence type="ECO:0000256" key="1">
    <source>
        <dbReference type="SAM" id="MobiDB-lite"/>
    </source>
</evidence>
<proteinExistence type="predicted"/>
<evidence type="ECO:0000313" key="3">
    <source>
        <dbReference type="Proteomes" id="UP000305546"/>
    </source>
</evidence>
<protein>
    <submittedName>
        <fullName evidence="2">Uncharacterized protein</fullName>
    </submittedName>
</protein>
<dbReference type="EMBL" id="VDFW01000002">
    <property type="protein sequence ID" value="TNC29098.1"/>
    <property type="molecule type" value="Genomic_DNA"/>
</dbReference>
<dbReference type="Proteomes" id="UP000305546">
    <property type="component" value="Unassembled WGS sequence"/>
</dbReference>
<sequence length="313" mass="33331">MTDFPEPPHLAKDLDSTFFGRCYDVLAKKVDDETPMPYKPNPGKESWSQPIPQPEVRQQEVAAAMVDLSHWRSYALDGDVSTIPAQPDGPWSVLQDKAADLGDAKDLMDGAVRDMPRQWDGRGSDHAQGYLTATRDLVDTYCRGGQPASCGNVYQVAYLVQAAYAAAVAFKHDLYNLARQASDELDKLEQGGSLDPTSIGLVIVAVASAAGSIAGPAGALVAAESASLATSAAFAGGVLSALGTLTSAAINKPASNSHPVGGRDPREIMRSLAAATDQAASKYSEAASRLGQHMSRVWDDLETQVHHRMKRPR</sequence>
<organism evidence="2 3">
    <name type="scientific">Amycolatopsis alkalitolerans</name>
    <dbReference type="NCBI Taxonomy" id="2547244"/>
    <lineage>
        <taxon>Bacteria</taxon>
        <taxon>Bacillati</taxon>
        <taxon>Actinomycetota</taxon>
        <taxon>Actinomycetes</taxon>
        <taxon>Pseudonocardiales</taxon>
        <taxon>Pseudonocardiaceae</taxon>
        <taxon>Amycolatopsis</taxon>
    </lineage>
</organism>
<evidence type="ECO:0000313" key="2">
    <source>
        <dbReference type="EMBL" id="TNC29098.1"/>
    </source>
</evidence>
<feature type="region of interest" description="Disordered" evidence="1">
    <location>
        <begin position="32"/>
        <end position="51"/>
    </location>
</feature>
<gene>
    <name evidence="2" type="ORF">FG385_03050</name>
</gene>